<feature type="domain" description="F-box" evidence="7">
    <location>
        <begin position="31"/>
        <end position="77"/>
    </location>
</feature>
<evidence type="ECO:0000259" key="8">
    <source>
        <dbReference type="PROSITE" id="PS51184"/>
    </source>
</evidence>
<dbReference type="PROSITE" id="PS50181">
    <property type="entry name" value="FBOX"/>
    <property type="match status" value="1"/>
</dbReference>
<dbReference type="Pfam" id="PF12937">
    <property type="entry name" value="F-box-like"/>
    <property type="match status" value="1"/>
</dbReference>
<sequence>MASSELKHPLGIQPLGNMYLTGAQNHKAAGIGQLAQLNDEILMSVLGHLDAQSLGRLSTTSKACYIFACHDELWRALVLTEFMGNFHFFHSWRGTYLCRLASTNLEPDSVVEPPPAKKRRASEYSYAINLDNRFFSDLLFQPWFCANVPLCPTWLEVENVDRRSQLSVEEFRRAYEAPNRPVVITDVVGKWDASKLWTREYLLQAYGDRPTIVGGYKMKLHDYYRYADQAGNDDQPLYLFDKHFSSSASKLACDYTVPEYFSEDLFAALGAARPDFRWLIVGPQRSGSTFHKDPNCTSAWNAVIKGAKKWVLFPPSCIPPGVHPSEDGLDVAAPVSLVEWFLNFYDEALERGIQPLECICREGDLLFVPRGWWHMALNLEHSVAVTQNFVSQVNLPHVRKYIKQAHLVSGCEHEDRASLAERFDHALQEQHPALWEQEVKKDSERKERAHNSKALSNLFASDGNTGKEFCFNFGADNEMATNDDSAKNFKFNF</sequence>
<dbReference type="AlphaFoldDB" id="A0AAE0GQT2"/>
<comment type="subcellular location">
    <subcellularLocation>
        <location evidence="1">Nucleus</location>
    </subcellularLocation>
</comment>
<dbReference type="GO" id="GO:0016491">
    <property type="term" value="F:oxidoreductase activity"/>
    <property type="evidence" value="ECO:0007669"/>
    <property type="project" value="UniProtKB-KW"/>
</dbReference>
<dbReference type="InterPro" id="IPR036047">
    <property type="entry name" value="F-box-like_dom_sf"/>
</dbReference>
<evidence type="ECO:0000256" key="3">
    <source>
        <dbReference type="ARBA" id="ARBA00022723"/>
    </source>
</evidence>
<keyword evidence="10" id="KW-1185">Reference proteome</keyword>
<proteinExistence type="inferred from homology"/>
<evidence type="ECO:0000313" key="10">
    <source>
        <dbReference type="Proteomes" id="UP001190700"/>
    </source>
</evidence>
<evidence type="ECO:0008006" key="11">
    <source>
        <dbReference type="Google" id="ProtNLM"/>
    </source>
</evidence>
<feature type="domain" description="JmjC" evidence="8">
    <location>
        <begin position="246"/>
        <end position="406"/>
    </location>
</feature>
<dbReference type="Proteomes" id="UP001190700">
    <property type="component" value="Unassembled WGS sequence"/>
</dbReference>
<evidence type="ECO:0000256" key="2">
    <source>
        <dbReference type="ARBA" id="ARBA00006801"/>
    </source>
</evidence>
<keyword evidence="5" id="KW-0408">Iron</keyword>
<name>A0AAE0GQT2_9CHLO</name>
<dbReference type="InterPro" id="IPR050910">
    <property type="entry name" value="JMJD6_ArgDemeth/LysHydrox"/>
</dbReference>
<dbReference type="PANTHER" id="PTHR12480:SF21">
    <property type="entry name" value="JMJC DOMAIN-CONTAINING PROTEIN 8"/>
    <property type="match status" value="1"/>
</dbReference>
<dbReference type="GO" id="GO:0046872">
    <property type="term" value="F:metal ion binding"/>
    <property type="evidence" value="ECO:0007669"/>
    <property type="project" value="UniProtKB-KW"/>
</dbReference>
<dbReference type="SUPFAM" id="SSF51197">
    <property type="entry name" value="Clavaminate synthase-like"/>
    <property type="match status" value="1"/>
</dbReference>
<dbReference type="Pfam" id="PF13621">
    <property type="entry name" value="Cupin_8"/>
    <property type="match status" value="1"/>
</dbReference>
<keyword evidence="4" id="KW-0560">Oxidoreductase</keyword>
<gene>
    <name evidence="9" type="ORF">CYMTET_9801</name>
</gene>
<evidence type="ECO:0000256" key="5">
    <source>
        <dbReference type="ARBA" id="ARBA00023004"/>
    </source>
</evidence>
<evidence type="ECO:0000259" key="7">
    <source>
        <dbReference type="PROSITE" id="PS50181"/>
    </source>
</evidence>
<evidence type="ECO:0000256" key="6">
    <source>
        <dbReference type="ARBA" id="ARBA00023242"/>
    </source>
</evidence>
<dbReference type="SUPFAM" id="SSF81383">
    <property type="entry name" value="F-box domain"/>
    <property type="match status" value="1"/>
</dbReference>
<comment type="caution">
    <text evidence="9">The sequence shown here is derived from an EMBL/GenBank/DDBJ whole genome shotgun (WGS) entry which is preliminary data.</text>
</comment>
<accession>A0AAE0GQT2</accession>
<dbReference type="Gene3D" id="2.60.120.650">
    <property type="entry name" value="Cupin"/>
    <property type="match status" value="1"/>
</dbReference>
<comment type="similarity">
    <text evidence="2">Belongs to the JARID1 histone demethylase family.</text>
</comment>
<dbReference type="PROSITE" id="PS51184">
    <property type="entry name" value="JMJC"/>
    <property type="match status" value="1"/>
</dbReference>
<keyword evidence="6" id="KW-0539">Nucleus</keyword>
<dbReference type="Gene3D" id="1.20.1280.50">
    <property type="match status" value="1"/>
</dbReference>
<evidence type="ECO:0000256" key="1">
    <source>
        <dbReference type="ARBA" id="ARBA00004123"/>
    </source>
</evidence>
<evidence type="ECO:0000256" key="4">
    <source>
        <dbReference type="ARBA" id="ARBA00023002"/>
    </source>
</evidence>
<dbReference type="EMBL" id="LGRX02003292">
    <property type="protein sequence ID" value="KAK3282465.1"/>
    <property type="molecule type" value="Genomic_DNA"/>
</dbReference>
<dbReference type="InterPro" id="IPR003347">
    <property type="entry name" value="JmjC_dom"/>
</dbReference>
<protein>
    <recommendedName>
        <fullName evidence="11">F-box protein</fullName>
    </recommendedName>
</protein>
<dbReference type="PANTHER" id="PTHR12480">
    <property type="entry name" value="ARGININE DEMETHYLASE AND LYSYL-HYDROXYLASE JMJD"/>
    <property type="match status" value="1"/>
</dbReference>
<dbReference type="GO" id="GO:0005634">
    <property type="term" value="C:nucleus"/>
    <property type="evidence" value="ECO:0007669"/>
    <property type="project" value="UniProtKB-SubCell"/>
</dbReference>
<organism evidence="9 10">
    <name type="scientific">Cymbomonas tetramitiformis</name>
    <dbReference type="NCBI Taxonomy" id="36881"/>
    <lineage>
        <taxon>Eukaryota</taxon>
        <taxon>Viridiplantae</taxon>
        <taxon>Chlorophyta</taxon>
        <taxon>Pyramimonadophyceae</taxon>
        <taxon>Pyramimonadales</taxon>
        <taxon>Pyramimonadaceae</taxon>
        <taxon>Cymbomonas</taxon>
    </lineage>
</organism>
<dbReference type="InterPro" id="IPR041667">
    <property type="entry name" value="Cupin_8"/>
</dbReference>
<dbReference type="SMART" id="SM00558">
    <property type="entry name" value="JmjC"/>
    <property type="match status" value="1"/>
</dbReference>
<evidence type="ECO:0000313" key="9">
    <source>
        <dbReference type="EMBL" id="KAK3282465.1"/>
    </source>
</evidence>
<reference evidence="9 10" key="1">
    <citation type="journal article" date="2015" name="Genome Biol. Evol.">
        <title>Comparative Genomics of a Bacterivorous Green Alga Reveals Evolutionary Causalities and Consequences of Phago-Mixotrophic Mode of Nutrition.</title>
        <authorList>
            <person name="Burns J.A."/>
            <person name="Paasch A."/>
            <person name="Narechania A."/>
            <person name="Kim E."/>
        </authorList>
    </citation>
    <scope>NUCLEOTIDE SEQUENCE [LARGE SCALE GENOMIC DNA]</scope>
    <source>
        <strain evidence="9 10">PLY_AMNH</strain>
    </source>
</reference>
<dbReference type="FunFam" id="2.60.120.650:FF:000045">
    <property type="entry name" value="F-box protein At1g78280"/>
    <property type="match status" value="1"/>
</dbReference>
<dbReference type="GO" id="GO:0000987">
    <property type="term" value="F:cis-regulatory region sequence-specific DNA binding"/>
    <property type="evidence" value="ECO:0007669"/>
    <property type="project" value="TreeGrafter"/>
</dbReference>
<dbReference type="InterPro" id="IPR001810">
    <property type="entry name" value="F-box_dom"/>
</dbReference>
<keyword evidence="3" id="KW-0479">Metal-binding</keyword>